<evidence type="ECO:0000256" key="4">
    <source>
        <dbReference type="ARBA" id="ARBA00022695"/>
    </source>
</evidence>
<comment type="similarity">
    <text evidence="7">Belongs to the ARTD/PARP family.</text>
</comment>
<dbReference type="PANTHER" id="PTHR14453">
    <property type="entry name" value="PARP/ZINC FINGER CCCH TYPE DOMAIN CONTAINING PROTEIN"/>
    <property type="match status" value="1"/>
</dbReference>
<dbReference type="InterPro" id="IPR057049">
    <property type="entry name" value="PARP14_KH_8"/>
</dbReference>
<dbReference type="EMBL" id="DQIR01173565">
    <property type="protein sequence ID" value="HDB29042.1"/>
    <property type="molecule type" value="Transcribed_RNA"/>
</dbReference>
<organism evidence="9">
    <name type="scientific">Sus scrofa</name>
    <name type="common">Pig</name>
    <dbReference type="NCBI Taxonomy" id="9823"/>
    <lineage>
        <taxon>Eukaryota</taxon>
        <taxon>Metazoa</taxon>
        <taxon>Chordata</taxon>
        <taxon>Craniata</taxon>
        <taxon>Vertebrata</taxon>
        <taxon>Euteleostomi</taxon>
        <taxon>Mammalia</taxon>
        <taxon>Eutheria</taxon>
        <taxon>Laurasiatheria</taxon>
        <taxon>Artiodactyla</taxon>
        <taxon>Suina</taxon>
        <taxon>Suidae</taxon>
        <taxon>Sus</taxon>
    </lineage>
</organism>
<evidence type="ECO:0000256" key="2">
    <source>
        <dbReference type="ARBA" id="ARBA00022676"/>
    </source>
</evidence>
<dbReference type="SUPFAM" id="SSF56399">
    <property type="entry name" value="ADP-ribosylation"/>
    <property type="match status" value="1"/>
</dbReference>
<keyword evidence="2" id="KW-0328">Glycosyltransferase</keyword>
<reference evidence="9" key="1">
    <citation type="journal article" date="2019" name="PeerJ">
        <title>Genes of the pig, Sus scrofa, reconstructed with EvidentialGene.</title>
        <authorList>
            <person name="Gilbert D.G."/>
        </authorList>
    </citation>
    <scope>NUCLEOTIDE SEQUENCE</scope>
</reference>
<keyword evidence="4" id="KW-0548">Nucleotidyltransferase</keyword>
<evidence type="ECO:0000256" key="5">
    <source>
        <dbReference type="ARBA" id="ARBA00023027"/>
    </source>
</evidence>
<keyword evidence="5" id="KW-0520">NAD</keyword>
<dbReference type="CDD" id="cd01439">
    <property type="entry name" value="TCCD_inducible_PARP_like"/>
    <property type="match status" value="1"/>
</dbReference>
<comment type="subcellular location">
    <subcellularLocation>
        <location evidence="1">Nucleus</location>
    </subcellularLocation>
</comment>
<name>A0A480MG95_PIG</name>
<dbReference type="EMBL" id="DQIR01129586">
    <property type="protein sequence ID" value="HDA85062.1"/>
    <property type="molecule type" value="Transcribed_RNA"/>
</dbReference>
<dbReference type="AlphaFoldDB" id="A0A480MG95"/>
<dbReference type="Gene3D" id="3.90.228.10">
    <property type="match status" value="1"/>
</dbReference>
<accession>A0A480MG95</accession>
<dbReference type="GO" id="GO:0005634">
    <property type="term" value="C:nucleus"/>
    <property type="evidence" value="ECO:0007669"/>
    <property type="project" value="UniProtKB-SubCell"/>
</dbReference>
<keyword evidence="6" id="KW-0539">Nucleus</keyword>
<evidence type="ECO:0000256" key="6">
    <source>
        <dbReference type="ARBA" id="ARBA00023242"/>
    </source>
</evidence>
<evidence type="ECO:0000256" key="1">
    <source>
        <dbReference type="ARBA" id="ARBA00004123"/>
    </source>
</evidence>
<evidence type="ECO:0000256" key="3">
    <source>
        <dbReference type="ARBA" id="ARBA00022679"/>
    </source>
</evidence>
<dbReference type="InterPro" id="IPR012317">
    <property type="entry name" value="Poly(ADP-ribose)pol_cat_dom"/>
</dbReference>
<keyword evidence="3" id="KW-0808">Transferase</keyword>
<dbReference type="GO" id="GO:0016779">
    <property type="term" value="F:nucleotidyltransferase activity"/>
    <property type="evidence" value="ECO:0007669"/>
    <property type="project" value="UniProtKB-KW"/>
</dbReference>
<feature type="domain" description="PARP catalytic" evidence="8">
    <location>
        <begin position="136"/>
        <end position="353"/>
    </location>
</feature>
<dbReference type="PROSITE" id="PS51059">
    <property type="entry name" value="PARP_CATALYTIC"/>
    <property type="match status" value="1"/>
</dbReference>
<dbReference type="InterPro" id="IPR052056">
    <property type="entry name" value="Mono-ARTD/PARP"/>
</dbReference>
<dbReference type="PANTHER" id="PTHR14453:SF70">
    <property type="entry name" value="PROTEIN MONO-ADP-RIBOSYLTRANSFERASE PARP9"/>
    <property type="match status" value="1"/>
</dbReference>
<evidence type="ECO:0000256" key="7">
    <source>
        <dbReference type="ARBA" id="ARBA00024347"/>
    </source>
</evidence>
<evidence type="ECO:0000313" key="9">
    <source>
        <dbReference type="EMBL" id="HDA85062.1"/>
    </source>
</evidence>
<proteinExistence type="inferred from homology"/>
<dbReference type="GO" id="GO:0003950">
    <property type="term" value="F:NAD+ poly-ADP-ribosyltransferase activity"/>
    <property type="evidence" value="ECO:0007669"/>
    <property type="project" value="InterPro"/>
</dbReference>
<evidence type="ECO:0000259" key="8">
    <source>
        <dbReference type="PROSITE" id="PS51059"/>
    </source>
</evidence>
<sequence>MLVFSVPQETREKRENKLKVTPPVISLMGSTQEKVDEAQAWIQRILILQDSHIIEDKHILYLGKKEHDDLSQLQKTFRVSISETVSLEKAKLEIKGARADLIEAVINIEHMLCEVQQEMARKKEQVLWSLSGQQTHQQPENQNQMKENTFLKCLKLSTPEIQDQKKQFEDCGFRVIKVEKVDNVLLTATFQRRKKMIEERTHRKPVSHRLFQQVPYQFCKMVCRVGFQRMYSMPCDPKYGAGIYFTKNLRNIARQVKKASATDKLIYVFEAEVLTGSFCQGNHLNIVPPPLHPGAIESHDSVVDKVSSPETFVIFSGTQAMPQYLWTCLQDHVQDYLGQMVLSSQQFQRKFSSGSPVD</sequence>
<dbReference type="Pfam" id="PF23254">
    <property type="entry name" value="KH_PARP14_8"/>
    <property type="match status" value="1"/>
</dbReference>
<protein>
    <submittedName>
        <fullName evidence="9">Poly ADP-ribose polymerase 9 isoform X2</fullName>
    </submittedName>
</protein>